<dbReference type="SMART" id="SM00256">
    <property type="entry name" value="FBOX"/>
    <property type="match status" value="1"/>
</dbReference>
<organism evidence="2 3">
    <name type="scientific">Nicotiana sylvestris</name>
    <name type="common">Wood tobacco</name>
    <name type="synonym">South American tobacco</name>
    <dbReference type="NCBI Taxonomy" id="4096"/>
    <lineage>
        <taxon>Eukaryota</taxon>
        <taxon>Viridiplantae</taxon>
        <taxon>Streptophyta</taxon>
        <taxon>Embryophyta</taxon>
        <taxon>Tracheophyta</taxon>
        <taxon>Spermatophyta</taxon>
        <taxon>Magnoliopsida</taxon>
        <taxon>eudicotyledons</taxon>
        <taxon>Gunneridae</taxon>
        <taxon>Pentapetalae</taxon>
        <taxon>asterids</taxon>
        <taxon>lamiids</taxon>
        <taxon>Solanales</taxon>
        <taxon>Solanaceae</taxon>
        <taxon>Nicotianoideae</taxon>
        <taxon>Nicotianeae</taxon>
        <taxon>Nicotiana</taxon>
    </lineage>
</organism>
<dbReference type="STRING" id="4096.A0A1U7WKJ1"/>
<evidence type="ECO:0000259" key="1">
    <source>
        <dbReference type="SMART" id="SM00256"/>
    </source>
</evidence>
<gene>
    <name evidence="3" type="primary">LOC104229523</name>
</gene>
<feature type="domain" description="F-box" evidence="1">
    <location>
        <begin position="89"/>
        <end position="130"/>
    </location>
</feature>
<keyword evidence="2" id="KW-1185">Reference proteome</keyword>
<dbReference type="OrthoDB" id="612216at2759"/>
<dbReference type="SUPFAM" id="SSF81383">
    <property type="entry name" value="F-box domain"/>
    <property type="match status" value="1"/>
</dbReference>
<protein>
    <submittedName>
        <fullName evidence="3">F-box/LRR-repeat protein 25-like</fullName>
    </submittedName>
</protein>
<reference evidence="2" key="1">
    <citation type="journal article" date="2013" name="Genome Biol.">
        <title>Reference genomes and transcriptomes of Nicotiana sylvestris and Nicotiana tomentosiformis.</title>
        <authorList>
            <person name="Sierro N."/>
            <person name="Battey J.N."/>
            <person name="Ouadi S."/>
            <person name="Bovet L."/>
            <person name="Goepfert S."/>
            <person name="Bakaher N."/>
            <person name="Peitsch M.C."/>
            <person name="Ivanov N.V."/>
        </authorList>
    </citation>
    <scope>NUCLEOTIDE SEQUENCE [LARGE SCALE GENOMIC DNA]</scope>
</reference>
<dbReference type="Pfam" id="PF12937">
    <property type="entry name" value="F-box-like"/>
    <property type="match status" value="1"/>
</dbReference>
<dbReference type="CDD" id="cd22160">
    <property type="entry name" value="F-box_AtFBL13-like"/>
    <property type="match status" value="1"/>
</dbReference>
<dbReference type="RefSeq" id="XP_009780477.1">
    <property type="nucleotide sequence ID" value="XM_009782175.1"/>
</dbReference>
<sequence length="243" mass="27737">MDHISLILLISEDVWIGLKAGQISLKHYLAGWSVCQSKRALNSIISQTNFSKQNCSSTLGEHTTVITKPPKLTETVAVDDGTLDRISDLPDSLLVRILSLLPTTKDAFRSCLVSKRWQYLWTSIDNLTLVCSSTGSEKFLSFVDYALAQRTCSNIRKFHLEIWDMPSYSLHIEQWLSYVIENKVEHVVLRSIFYKLVYTLPQFFYTCSSLITLELMSCVFDKGAVISWKSLKTVSFKMMKLDD</sequence>
<evidence type="ECO:0000313" key="2">
    <source>
        <dbReference type="Proteomes" id="UP000189701"/>
    </source>
</evidence>
<name>A0A1U7WKJ1_NICSY</name>
<dbReference type="Proteomes" id="UP000189701">
    <property type="component" value="Unplaced"/>
</dbReference>
<dbReference type="InterPro" id="IPR055294">
    <property type="entry name" value="FBL60-like"/>
</dbReference>
<dbReference type="InterPro" id="IPR001810">
    <property type="entry name" value="F-box_dom"/>
</dbReference>
<evidence type="ECO:0000313" key="3">
    <source>
        <dbReference type="RefSeq" id="XP_009780477.1"/>
    </source>
</evidence>
<proteinExistence type="predicted"/>
<dbReference type="InterPro" id="IPR053781">
    <property type="entry name" value="F-box_AtFBL13-like"/>
</dbReference>
<dbReference type="PANTHER" id="PTHR31293">
    <property type="entry name" value="RNI-LIKE SUPERFAMILY PROTEIN"/>
    <property type="match status" value="1"/>
</dbReference>
<dbReference type="Gene3D" id="1.20.1280.50">
    <property type="match status" value="1"/>
</dbReference>
<accession>A0A1U7WKJ1</accession>
<dbReference type="PANTHER" id="PTHR31293:SF12">
    <property type="entry name" value="RNI-LIKE SUPERFAMILY PROTEIN"/>
    <property type="match status" value="1"/>
</dbReference>
<dbReference type="AlphaFoldDB" id="A0A1U7WKJ1"/>
<dbReference type="InterPro" id="IPR036047">
    <property type="entry name" value="F-box-like_dom_sf"/>
</dbReference>
<reference evidence="3" key="2">
    <citation type="submission" date="2025-08" db="UniProtKB">
        <authorList>
            <consortium name="RefSeq"/>
        </authorList>
    </citation>
    <scope>IDENTIFICATION</scope>
    <source>
        <tissue evidence="3">Leaf</tissue>
    </source>
</reference>